<sequence>MNGAQRPKWGQAGALARITTLRAPKEGNQAWLLYAASPRLQCISLDEFITHMSWLGDQAQASGGGGTFGAEAMAKDDEDDREDLDAFKGSDDNIS</sequence>
<evidence type="ECO:0000313" key="3">
    <source>
        <dbReference type="EMBL" id="KOM47750.1"/>
    </source>
</evidence>
<dbReference type="EMBL" id="CM003377">
    <property type="protein sequence ID" value="KOM47750.1"/>
    <property type="molecule type" value="Genomic_DNA"/>
</dbReference>
<dbReference type="AlphaFoldDB" id="A0A0L9UYW3"/>
<organism evidence="2 4">
    <name type="scientific">Phaseolus angularis</name>
    <name type="common">Azuki bean</name>
    <name type="synonym">Vigna angularis</name>
    <dbReference type="NCBI Taxonomy" id="3914"/>
    <lineage>
        <taxon>Eukaryota</taxon>
        <taxon>Viridiplantae</taxon>
        <taxon>Streptophyta</taxon>
        <taxon>Embryophyta</taxon>
        <taxon>Tracheophyta</taxon>
        <taxon>Spermatophyta</taxon>
        <taxon>Magnoliopsida</taxon>
        <taxon>eudicotyledons</taxon>
        <taxon>Gunneridae</taxon>
        <taxon>Pentapetalae</taxon>
        <taxon>rosids</taxon>
        <taxon>fabids</taxon>
        <taxon>Fabales</taxon>
        <taxon>Fabaceae</taxon>
        <taxon>Papilionoideae</taxon>
        <taxon>50 kb inversion clade</taxon>
        <taxon>NPAAA clade</taxon>
        <taxon>indigoferoid/millettioid clade</taxon>
        <taxon>Phaseoleae</taxon>
        <taxon>Vigna</taxon>
    </lineage>
</organism>
<proteinExistence type="predicted"/>
<accession>A0A0L9UYW3</accession>
<evidence type="ECO:0000313" key="2">
    <source>
        <dbReference type="EMBL" id="KOM47749.1"/>
    </source>
</evidence>
<feature type="compositionally biased region" description="Basic and acidic residues" evidence="1">
    <location>
        <begin position="84"/>
        <end position="95"/>
    </location>
</feature>
<dbReference type="Gramene" id="KOM47750">
    <property type="protein sequence ID" value="KOM47750"/>
    <property type="gene ID" value="LR48_Vigan07g145400"/>
</dbReference>
<reference evidence="4" key="1">
    <citation type="journal article" date="2015" name="Proc. Natl. Acad. Sci. U.S.A.">
        <title>Genome sequencing of adzuki bean (Vigna angularis) provides insight into high starch and low fat accumulation and domestication.</title>
        <authorList>
            <person name="Yang K."/>
            <person name="Tian Z."/>
            <person name="Chen C."/>
            <person name="Luo L."/>
            <person name="Zhao B."/>
            <person name="Wang Z."/>
            <person name="Yu L."/>
            <person name="Li Y."/>
            <person name="Sun Y."/>
            <person name="Li W."/>
            <person name="Chen Y."/>
            <person name="Li Y."/>
            <person name="Zhang Y."/>
            <person name="Ai D."/>
            <person name="Zhao J."/>
            <person name="Shang C."/>
            <person name="Ma Y."/>
            <person name="Wu B."/>
            <person name="Wang M."/>
            <person name="Gao L."/>
            <person name="Sun D."/>
            <person name="Zhang P."/>
            <person name="Guo F."/>
            <person name="Wang W."/>
            <person name="Li Y."/>
            <person name="Wang J."/>
            <person name="Varshney R.K."/>
            <person name="Wang J."/>
            <person name="Ling H.Q."/>
            <person name="Wan P."/>
        </authorList>
    </citation>
    <scope>NUCLEOTIDE SEQUENCE</scope>
    <source>
        <strain evidence="4">cv. Jingnong 6</strain>
    </source>
</reference>
<dbReference type="Gramene" id="KOM47749">
    <property type="protein sequence ID" value="KOM47749"/>
    <property type="gene ID" value="LR48_Vigan07g145300"/>
</dbReference>
<evidence type="ECO:0000256" key="1">
    <source>
        <dbReference type="SAM" id="MobiDB-lite"/>
    </source>
</evidence>
<reference evidence="2" key="2">
    <citation type="submission" date="2015-02" db="EMBL/GenBank/DDBJ databases">
        <authorList>
            <person name="Chooi Y.-H."/>
        </authorList>
    </citation>
    <scope>NUCLEOTIDE SEQUENCE</scope>
    <source>
        <tissue evidence="2">Seedling</tissue>
    </source>
</reference>
<feature type="region of interest" description="Disordered" evidence="1">
    <location>
        <begin position="60"/>
        <end position="95"/>
    </location>
</feature>
<evidence type="ECO:0000313" key="4">
    <source>
        <dbReference type="Proteomes" id="UP000053144"/>
    </source>
</evidence>
<protein>
    <submittedName>
        <fullName evidence="2">Uncharacterized protein</fullName>
    </submittedName>
</protein>
<name>A0A0L9UYW3_PHAAN</name>
<gene>
    <name evidence="2" type="ORF">LR48_Vigan07g145300</name>
    <name evidence="3" type="ORF">LR48_Vigan07g145400</name>
</gene>
<dbReference type="Proteomes" id="UP000053144">
    <property type="component" value="Chromosome 7"/>
</dbReference>
<dbReference type="EMBL" id="CM003377">
    <property type="protein sequence ID" value="KOM47749.1"/>
    <property type="molecule type" value="Genomic_DNA"/>
</dbReference>